<accession>A0A0N8KHA8</accession>
<name>A0A0N8KHA8_9BACT</name>
<dbReference type="Gene3D" id="2.60.120.430">
    <property type="entry name" value="Galactose-binding lectin"/>
    <property type="match status" value="1"/>
</dbReference>
<reference evidence="2 3" key="1">
    <citation type="submission" date="2015-09" db="EMBL/GenBank/DDBJ databases">
        <title>Identification and resolution of microdiversity through metagenomic sequencing of parallel consortia.</title>
        <authorList>
            <person name="Nelson W.C."/>
            <person name="Romine M.F."/>
            <person name="Lindemann S.R."/>
        </authorList>
    </citation>
    <scope>NUCLEOTIDE SEQUENCE [LARGE SCALE GENOMIC DNA]</scope>
    <source>
        <strain evidence="2">HL-49</strain>
    </source>
</reference>
<evidence type="ECO:0000313" key="2">
    <source>
        <dbReference type="EMBL" id="KPQ19218.1"/>
    </source>
</evidence>
<dbReference type="InterPro" id="IPR045749">
    <property type="entry name" value="DUF6090"/>
</dbReference>
<organism evidence="2 3">
    <name type="scientific">Algoriphagus marincola HL-49</name>
    <dbReference type="NCBI Taxonomy" id="1305737"/>
    <lineage>
        <taxon>Bacteria</taxon>
        <taxon>Pseudomonadati</taxon>
        <taxon>Bacteroidota</taxon>
        <taxon>Cytophagia</taxon>
        <taxon>Cytophagales</taxon>
        <taxon>Cyclobacteriaceae</taxon>
        <taxon>Algoriphagus</taxon>
    </lineage>
</organism>
<keyword evidence="1" id="KW-1133">Transmembrane helix</keyword>
<comment type="caution">
    <text evidence="2">The sequence shown here is derived from an EMBL/GenBank/DDBJ whole genome shotgun (WGS) entry which is preliminary data.</text>
</comment>
<proteinExistence type="predicted"/>
<sequence>MIKLFRKIRYELLESNKIGKYLKYAFGEIILVVIGILIAIQINNSNQKRLNQEALEGYLNSIAQNLESDLRRAERINQTRLALFPKLLFVNRRMAPDYYQIGSEVYGLDISYEDRYNVENIDFMARTINDAWSLLYLTPNFSGFESLKSSGFLSQLQGTDLEILLFDYYNQVDELTVMENNYNDGLKSSFEAFANAGLEGTFAFFSPGTRNWNTEFGGRLPELVDEIIEHPSLIPIFSWNYDIIFKYENLLLTGQALHQMIMSGSKSFTPEIKKNLEKVYDEYGDKPYSRFIRNGFSTTGHSSGVASADNNTGVNVQFLDSLIAVQFYPQAWGVYYVYVGGGVIDPNRVGNYSSFDTLRLKMRGTAGGEGIQIALKDKSNPTDGSETKIPLTLDKEWKNYDIPLKSFAPTNLEELFIVASIIVENKALTLEIKDIEYR</sequence>
<dbReference type="SUPFAM" id="SSF49785">
    <property type="entry name" value="Galactose-binding domain-like"/>
    <property type="match status" value="1"/>
</dbReference>
<keyword evidence="1" id="KW-0472">Membrane</keyword>
<dbReference type="InterPro" id="IPR008979">
    <property type="entry name" value="Galactose-bd-like_sf"/>
</dbReference>
<dbReference type="STRING" id="1305737.GCA_000526355_02784"/>
<dbReference type="OrthoDB" id="1414794at2"/>
<keyword evidence="1" id="KW-0812">Transmembrane</keyword>
<evidence type="ECO:0000256" key="1">
    <source>
        <dbReference type="SAM" id="Phobius"/>
    </source>
</evidence>
<dbReference type="EMBL" id="LJXT01000013">
    <property type="protein sequence ID" value="KPQ19218.1"/>
    <property type="molecule type" value="Genomic_DNA"/>
</dbReference>
<dbReference type="Pfam" id="PF19578">
    <property type="entry name" value="DUF6090"/>
    <property type="match status" value="1"/>
</dbReference>
<protein>
    <submittedName>
        <fullName evidence="2">Uncharacterized protein</fullName>
    </submittedName>
</protein>
<feature type="transmembrane region" description="Helical" evidence="1">
    <location>
        <begin position="21"/>
        <end position="42"/>
    </location>
</feature>
<evidence type="ECO:0000313" key="3">
    <source>
        <dbReference type="Proteomes" id="UP000050421"/>
    </source>
</evidence>
<dbReference type="AlphaFoldDB" id="A0A0N8KHA8"/>
<dbReference type="PATRIC" id="fig|1305737.6.peg.1341"/>
<gene>
    <name evidence="2" type="ORF">HLUCCX10_03320</name>
</gene>
<dbReference type="Proteomes" id="UP000050421">
    <property type="component" value="Unassembled WGS sequence"/>
</dbReference>
<dbReference type="eggNOG" id="ENOG5032YA3">
    <property type="taxonomic scope" value="Bacteria"/>
</dbReference>